<dbReference type="SUPFAM" id="SSF48264">
    <property type="entry name" value="Cytochrome P450"/>
    <property type="match status" value="1"/>
</dbReference>
<dbReference type="CDD" id="cd11060">
    <property type="entry name" value="CYP57A1-like"/>
    <property type="match status" value="1"/>
</dbReference>
<dbReference type="AlphaFoldDB" id="A0AAJ0MJ60"/>
<comment type="cofactor">
    <cofactor evidence="1 8">
        <name>heme</name>
        <dbReference type="ChEBI" id="CHEBI:30413"/>
    </cofactor>
</comment>
<keyword evidence="5" id="KW-0560">Oxidoreductase</keyword>
<dbReference type="InterPro" id="IPR036396">
    <property type="entry name" value="Cyt_P450_sf"/>
</dbReference>
<evidence type="ECO:0000256" key="3">
    <source>
        <dbReference type="ARBA" id="ARBA00022617"/>
    </source>
</evidence>
<dbReference type="GO" id="GO:0004497">
    <property type="term" value="F:monooxygenase activity"/>
    <property type="evidence" value="ECO:0007669"/>
    <property type="project" value="UniProtKB-KW"/>
</dbReference>
<comment type="similarity">
    <text evidence="2">Belongs to the cytochrome P450 family.</text>
</comment>
<dbReference type="GO" id="GO:0016705">
    <property type="term" value="F:oxidoreductase activity, acting on paired donors, with incorporation or reduction of molecular oxygen"/>
    <property type="evidence" value="ECO:0007669"/>
    <property type="project" value="InterPro"/>
</dbReference>
<reference evidence="10" key="2">
    <citation type="submission" date="2023-06" db="EMBL/GenBank/DDBJ databases">
        <authorList>
            <consortium name="Lawrence Berkeley National Laboratory"/>
            <person name="Haridas S."/>
            <person name="Hensen N."/>
            <person name="Bonometti L."/>
            <person name="Westerberg I."/>
            <person name="Brannstrom I.O."/>
            <person name="Guillou S."/>
            <person name="Cros-Aarteil S."/>
            <person name="Calhoun S."/>
            <person name="Kuo A."/>
            <person name="Mondo S."/>
            <person name="Pangilinan J."/>
            <person name="Riley R."/>
            <person name="Labutti K."/>
            <person name="Andreopoulos B."/>
            <person name="Lipzen A."/>
            <person name="Chen C."/>
            <person name="Yanf M."/>
            <person name="Daum C."/>
            <person name="Ng V."/>
            <person name="Clum A."/>
            <person name="Steindorff A."/>
            <person name="Ohm R."/>
            <person name="Martin F."/>
            <person name="Silar P."/>
            <person name="Natvig D."/>
            <person name="Lalanne C."/>
            <person name="Gautier V."/>
            <person name="Ament-Velasquez S.L."/>
            <person name="Kruys A."/>
            <person name="Hutchinson M.I."/>
            <person name="Powell A.J."/>
            <person name="Barry K."/>
            <person name="Miller A.N."/>
            <person name="Grigoriev I.V."/>
            <person name="Debuchy R."/>
            <person name="Gladieux P."/>
            <person name="Thoren M.H."/>
            <person name="Johannesson H."/>
        </authorList>
    </citation>
    <scope>NUCLEOTIDE SEQUENCE</scope>
    <source>
        <strain evidence="10">CBS 955.72</strain>
    </source>
</reference>
<feature type="transmembrane region" description="Helical" evidence="9">
    <location>
        <begin position="20"/>
        <end position="40"/>
    </location>
</feature>
<evidence type="ECO:0000256" key="9">
    <source>
        <dbReference type="SAM" id="Phobius"/>
    </source>
</evidence>
<dbReference type="PRINTS" id="PR00463">
    <property type="entry name" value="EP450I"/>
</dbReference>
<dbReference type="InterPro" id="IPR050121">
    <property type="entry name" value="Cytochrome_P450_monoxygenase"/>
</dbReference>
<evidence type="ECO:0000313" key="10">
    <source>
        <dbReference type="EMBL" id="KAK3362327.1"/>
    </source>
</evidence>
<gene>
    <name evidence="10" type="ORF">B0T25DRAFT_3884</name>
</gene>
<keyword evidence="9" id="KW-1133">Transmembrane helix</keyword>
<dbReference type="GO" id="GO:0005506">
    <property type="term" value="F:iron ion binding"/>
    <property type="evidence" value="ECO:0007669"/>
    <property type="project" value="InterPro"/>
</dbReference>
<feature type="binding site" description="axial binding residue" evidence="8">
    <location>
        <position position="455"/>
    </location>
    <ligand>
        <name>heme</name>
        <dbReference type="ChEBI" id="CHEBI:30413"/>
    </ligand>
    <ligandPart>
        <name>Fe</name>
        <dbReference type="ChEBI" id="CHEBI:18248"/>
    </ligandPart>
</feature>
<dbReference type="InterPro" id="IPR002401">
    <property type="entry name" value="Cyt_P450_E_grp-I"/>
</dbReference>
<accession>A0AAJ0MJ60</accession>
<dbReference type="Proteomes" id="UP001275084">
    <property type="component" value="Unassembled WGS sequence"/>
</dbReference>
<evidence type="ECO:0000256" key="4">
    <source>
        <dbReference type="ARBA" id="ARBA00022723"/>
    </source>
</evidence>
<evidence type="ECO:0000256" key="6">
    <source>
        <dbReference type="ARBA" id="ARBA00023004"/>
    </source>
</evidence>
<keyword evidence="3 8" id="KW-0349">Heme</keyword>
<dbReference type="PANTHER" id="PTHR24305:SF77">
    <property type="entry name" value="CYTOCHROME P450 MONOOXYGENASE"/>
    <property type="match status" value="1"/>
</dbReference>
<sequence length="511" mass="58178">MVFAASVAPSALPVSLGTLGLLVAAGLVVYHVATAFYSWWRMRHIPGPILGHISYLWLTKVQRSGRMGYIYRDLPHQYGSLVRIAPNAVTTDDPEVIRRLNSVRSRYNRDPWYLAGRWNPYTKHMFNELEPPGHDAMKARVIGAYSGKDVDGLEGSIEGQIKGMIDLVRRKYLSDEKNFHELDLALICSYFTLDVITKVGCGEAFGYLRTDSDLFNFLGELRSLWWIVGLTLDIPWIRNLVYGDTFIKLFGPKKTDKGGFGRLMRLAAEIVDVRYSPGAKDERDMLGAFIRNGLTQDECEHECIFLITAGADNSSTAIRCTLLHIISSPQVYLELKHEIFSAIREGRASNPITYEEARRIPYLQAVIYEGLRMRPPTPGLFLKAVPPEGDYIDGKFIPGGVGVGANVSAMLASKTLWGEDAALFRPGRFLEVSEEQREEMERNVELIFGYGRWMCIGKNVVWLELYKVYFELLRHFDFQLLNPTKPWDSKSWQVWVEENFMVKVTESRTDY</sequence>
<evidence type="ECO:0000256" key="7">
    <source>
        <dbReference type="ARBA" id="ARBA00023033"/>
    </source>
</evidence>
<dbReference type="GO" id="GO:0020037">
    <property type="term" value="F:heme binding"/>
    <property type="evidence" value="ECO:0007669"/>
    <property type="project" value="InterPro"/>
</dbReference>
<keyword evidence="4 8" id="KW-0479">Metal-binding</keyword>
<dbReference type="EMBL" id="JAUIQD010000001">
    <property type="protein sequence ID" value="KAK3362327.1"/>
    <property type="molecule type" value="Genomic_DNA"/>
</dbReference>
<evidence type="ECO:0000256" key="5">
    <source>
        <dbReference type="ARBA" id="ARBA00023002"/>
    </source>
</evidence>
<evidence type="ECO:0000256" key="2">
    <source>
        <dbReference type="ARBA" id="ARBA00010617"/>
    </source>
</evidence>
<dbReference type="Pfam" id="PF00067">
    <property type="entry name" value="p450"/>
    <property type="match status" value="1"/>
</dbReference>
<comment type="caution">
    <text evidence="10">The sequence shown here is derived from an EMBL/GenBank/DDBJ whole genome shotgun (WGS) entry which is preliminary data.</text>
</comment>
<evidence type="ECO:0000256" key="1">
    <source>
        <dbReference type="ARBA" id="ARBA00001971"/>
    </source>
</evidence>
<proteinExistence type="inferred from homology"/>
<name>A0AAJ0MJ60_9PEZI</name>
<reference evidence="10" key="1">
    <citation type="journal article" date="2023" name="Mol. Phylogenet. Evol.">
        <title>Genome-scale phylogeny and comparative genomics of the fungal order Sordariales.</title>
        <authorList>
            <person name="Hensen N."/>
            <person name="Bonometti L."/>
            <person name="Westerberg I."/>
            <person name="Brannstrom I.O."/>
            <person name="Guillou S."/>
            <person name="Cros-Aarteil S."/>
            <person name="Calhoun S."/>
            <person name="Haridas S."/>
            <person name="Kuo A."/>
            <person name="Mondo S."/>
            <person name="Pangilinan J."/>
            <person name="Riley R."/>
            <person name="LaButti K."/>
            <person name="Andreopoulos B."/>
            <person name="Lipzen A."/>
            <person name="Chen C."/>
            <person name="Yan M."/>
            <person name="Daum C."/>
            <person name="Ng V."/>
            <person name="Clum A."/>
            <person name="Steindorff A."/>
            <person name="Ohm R.A."/>
            <person name="Martin F."/>
            <person name="Silar P."/>
            <person name="Natvig D.O."/>
            <person name="Lalanne C."/>
            <person name="Gautier V."/>
            <person name="Ament-Velasquez S.L."/>
            <person name="Kruys A."/>
            <person name="Hutchinson M.I."/>
            <person name="Powell A.J."/>
            <person name="Barry K."/>
            <person name="Miller A.N."/>
            <person name="Grigoriev I.V."/>
            <person name="Debuchy R."/>
            <person name="Gladieux P."/>
            <person name="Hiltunen Thoren M."/>
            <person name="Johannesson H."/>
        </authorList>
    </citation>
    <scope>NUCLEOTIDE SEQUENCE</scope>
    <source>
        <strain evidence="10">CBS 955.72</strain>
    </source>
</reference>
<dbReference type="PANTHER" id="PTHR24305">
    <property type="entry name" value="CYTOCHROME P450"/>
    <property type="match status" value="1"/>
</dbReference>
<protein>
    <submittedName>
        <fullName evidence="10">Pisatin demethylase</fullName>
    </submittedName>
</protein>
<dbReference type="InterPro" id="IPR001128">
    <property type="entry name" value="Cyt_P450"/>
</dbReference>
<keyword evidence="6 8" id="KW-0408">Iron</keyword>
<evidence type="ECO:0000256" key="8">
    <source>
        <dbReference type="PIRSR" id="PIRSR602401-1"/>
    </source>
</evidence>
<keyword evidence="9" id="KW-0812">Transmembrane</keyword>
<dbReference type="PRINTS" id="PR00385">
    <property type="entry name" value="P450"/>
</dbReference>
<keyword evidence="11" id="KW-1185">Reference proteome</keyword>
<dbReference type="Gene3D" id="1.10.630.10">
    <property type="entry name" value="Cytochrome P450"/>
    <property type="match status" value="1"/>
</dbReference>
<organism evidence="10 11">
    <name type="scientific">Lasiosphaeria hispida</name>
    <dbReference type="NCBI Taxonomy" id="260671"/>
    <lineage>
        <taxon>Eukaryota</taxon>
        <taxon>Fungi</taxon>
        <taxon>Dikarya</taxon>
        <taxon>Ascomycota</taxon>
        <taxon>Pezizomycotina</taxon>
        <taxon>Sordariomycetes</taxon>
        <taxon>Sordariomycetidae</taxon>
        <taxon>Sordariales</taxon>
        <taxon>Lasiosphaeriaceae</taxon>
        <taxon>Lasiosphaeria</taxon>
    </lineage>
</organism>
<keyword evidence="9" id="KW-0472">Membrane</keyword>
<keyword evidence="7" id="KW-0503">Monooxygenase</keyword>
<evidence type="ECO:0000313" key="11">
    <source>
        <dbReference type="Proteomes" id="UP001275084"/>
    </source>
</evidence>